<dbReference type="InterPro" id="IPR052765">
    <property type="entry name" value="PGM-Related"/>
</dbReference>
<protein>
    <recommendedName>
        <fullName evidence="3">Phosphoglycerate mutase</fullName>
    </recommendedName>
</protein>
<comment type="caution">
    <text evidence="1">The sequence shown here is derived from an EMBL/GenBank/DDBJ whole genome shotgun (WGS) entry which is preliminary data.</text>
</comment>
<keyword evidence="2" id="KW-1185">Reference proteome</keyword>
<accession>A0AA36JQ46</accession>
<sequence length="221" mass="25255">MARAWETRTPWTPDNKIELTRLGRLQGEAAGEQVRKLVGNSSVRFFYSPYIRTRQTLQCILRAFEGQQIEICAEPRLREQDFGNFQNVEAMEKVYSERQQFGRFYYRFPNGEAGTDVFDRVSDFWSSLLRSMDKSPVENLVLVSHGLLMRIFCMVYFHWTVEDGSSRSGTLPTARFGRWRRMSFWAKAATTWPGAGAPAPRAVASARSALGQGRMSRCGAT</sequence>
<dbReference type="SUPFAM" id="SSF53254">
    <property type="entry name" value="Phosphoglycerate mutase-like"/>
    <property type="match status" value="1"/>
</dbReference>
<dbReference type="CDD" id="cd07067">
    <property type="entry name" value="HP_PGM_like"/>
    <property type="match status" value="1"/>
</dbReference>
<name>A0AA36JQ46_9DINO</name>
<dbReference type="EMBL" id="CAUJNA010003782">
    <property type="protein sequence ID" value="CAJ1409709.1"/>
    <property type="molecule type" value="Genomic_DNA"/>
</dbReference>
<evidence type="ECO:0008006" key="3">
    <source>
        <dbReference type="Google" id="ProtNLM"/>
    </source>
</evidence>
<gene>
    <name evidence="1" type="ORF">EVOR1521_LOCUS30733</name>
</gene>
<dbReference type="Gene3D" id="3.40.50.1240">
    <property type="entry name" value="Phosphoglycerate mutase-like"/>
    <property type="match status" value="1"/>
</dbReference>
<dbReference type="AlphaFoldDB" id="A0AA36JQ46"/>
<dbReference type="PANTHER" id="PTHR46192">
    <property type="entry name" value="BROAD-RANGE ACID PHOSPHATASE DET1"/>
    <property type="match status" value="1"/>
</dbReference>
<reference evidence="1" key="1">
    <citation type="submission" date="2023-08" db="EMBL/GenBank/DDBJ databases">
        <authorList>
            <person name="Chen Y."/>
            <person name="Shah S."/>
            <person name="Dougan E. K."/>
            <person name="Thang M."/>
            <person name="Chan C."/>
        </authorList>
    </citation>
    <scope>NUCLEOTIDE SEQUENCE</scope>
</reference>
<dbReference type="InterPro" id="IPR029033">
    <property type="entry name" value="His_PPase_superfam"/>
</dbReference>
<evidence type="ECO:0000313" key="1">
    <source>
        <dbReference type="EMBL" id="CAJ1409709.1"/>
    </source>
</evidence>
<organism evidence="1 2">
    <name type="scientific">Effrenium voratum</name>
    <dbReference type="NCBI Taxonomy" id="2562239"/>
    <lineage>
        <taxon>Eukaryota</taxon>
        <taxon>Sar</taxon>
        <taxon>Alveolata</taxon>
        <taxon>Dinophyceae</taxon>
        <taxon>Suessiales</taxon>
        <taxon>Symbiodiniaceae</taxon>
        <taxon>Effrenium</taxon>
    </lineage>
</organism>
<proteinExistence type="predicted"/>
<evidence type="ECO:0000313" key="2">
    <source>
        <dbReference type="Proteomes" id="UP001178507"/>
    </source>
</evidence>
<dbReference type="Proteomes" id="UP001178507">
    <property type="component" value="Unassembled WGS sequence"/>
</dbReference>
<dbReference type="Pfam" id="PF00300">
    <property type="entry name" value="His_Phos_1"/>
    <property type="match status" value="1"/>
</dbReference>
<dbReference type="InterPro" id="IPR013078">
    <property type="entry name" value="His_Pase_superF_clade-1"/>
</dbReference>